<dbReference type="InterPro" id="IPR006822">
    <property type="entry name" value="Coatomer_esu"/>
</dbReference>
<name>A0A0G2EMB4_PHACM</name>
<dbReference type="AlphaFoldDB" id="A0A0G2EMB4"/>
<dbReference type="SUPFAM" id="SSF48452">
    <property type="entry name" value="TPR-like"/>
    <property type="match status" value="1"/>
</dbReference>
<dbReference type="GO" id="GO:0030126">
    <property type="term" value="C:COPI vesicle coat"/>
    <property type="evidence" value="ECO:0007669"/>
    <property type="project" value="TreeGrafter"/>
</dbReference>
<evidence type="ECO:0000256" key="6">
    <source>
        <dbReference type="ARBA" id="ARBA00022892"/>
    </source>
</evidence>
<evidence type="ECO:0000256" key="4">
    <source>
        <dbReference type="ARBA" id="ARBA00022448"/>
    </source>
</evidence>
<gene>
    <name evidence="12" type="ORF">UCRPC4_g02912</name>
</gene>
<evidence type="ECO:0000256" key="8">
    <source>
        <dbReference type="ARBA" id="ARBA00023034"/>
    </source>
</evidence>
<dbReference type="Gene3D" id="1.25.40.10">
    <property type="entry name" value="Tetratricopeptide repeat domain"/>
    <property type="match status" value="1"/>
</dbReference>
<dbReference type="PIRSF" id="PIRSF016478">
    <property type="entry name" value="Coatomer_esu"/>
    <property type="match status" value="1"/>
</dbReference>
<comment type="caution">
    <text evidence="12">The sequence shown here is derived from an EMBL/GenBank/DDBJ whole genome shotgun (WGS) entry which is preliminary data.</text>
</comment>
<dbReference type="PANTHER" id="PTHR10805">
    <property type="entry name" value="COATOMER SUBUNIT EPSILON"/>
    <property type="match status" value="1"/>
</dbReference>
<dbReference type="Pfam" id="PF04733">
    <property type="entry name" value="Coatomer_E"/>
    <property type="match status" value="1"/>
</dbReference>
<keyword evidence="13" id="KW-1185">Reference proteome</keyword>
<evidence type="ECO:0000256" key="9">
    <source>
        <dbReference type="ARBA" id="ARBA00023136"/>
    </source>
</evidence>
<dbReference type="InterPro" id="IPR011990">
    <property type="entry name" value="TPR-like_helical_dom_sf"/>
</dbReference>
<dbReference type="GO" id="GO:0006891">
    <property type="term" value="P:intra-Golgi vesicle-mediated transport"/>
    <property type="evidence" value="ECO:0007669"/>
    <property type="project" value="TreeGrafter"/>
</dbReference>
<keyword evidence="5 11" id="KW-0963">Cytoplasm</keyword>
<dbReference type="GO" id="GO:0000139">
    <property type="term" value="C:Golgi membrane"/>
    <property type="evidence" value="ECO:0007669"/>
    <property type="project" value="UniProtKB-SubCell"/>
</dbReference>
<keyword evidence="9 11" id="KW-0472">Membrane</keyword>
<reference evidence="12 13" key="1">
    <citation type="submission" date="2015-05" db="EMBL/GenBank/DDBJ databases">
        <title>Distinctive expansion of gene families associated with plant cell wall degradation and secondary metabolism in the genomes of grapevine trunk pathogens.</title>
        <authorList>
            <person name="Lawrence D.P."/>
            <person name="Travadon R."/>
            <person name="Rolshausen P.E."/>
            <person name="Baumgartner K."/>
        </authorList>
    </citation>
    <scope>NUCLEOTIDE SEQUENCE [LARGE SCALE GENOMIC DNA]</scope>
    <source>
        <strain evidence="12">UCRPC4</strain>
    </source>
</reference>
<evidence type="ECO:0000256" key="1">
    <source>
        <dbReference type="ARBA" id="ARBA00004255"/>
    </source>
</evidence>
<keyword evidence="4 11" id="KW-0813">Transport</keyword>
<keyword evidence="7 11" id="KW-0653">Protein transport</keyword>
<dbReference type="EMBL" id="LCWF01000067">
    <property type="protein sequence ID" value="KKY23464.1"/>
    <property type="molecule type" value="Genomic_DNA"/>
</dbReference>
<comment type="subcellular location">
    <subcellularLocation>
        <location evidence="2">Cytoplasmic vesicle</location>
        <location evidence="2">COPI-coated vesicle membrane</location>
        <topology evidence="2">Peripheral membrane protein</topology>
        <orientation evidence="2">Cytoplasmic side</orientation>
    </subcellularLocation>
    <subcellularLocation>
        <location evidence="1">Golgi apparatus membrane</location>
        <topology evidence="1">Peripheral membrane protein</topology>
        <orientation evidence="1">Cytoplasmic side</orientation>
    </subcellularLocation>
</comment>
<proteinExistence type="inferred from homology"/>
<keyword evidence="10 11" id="KW-0968">Cytoplasmic vesicle</keyword>
<evidence type="ECO:0000256" key="10">
    <source>
        <dbReference type="ARBA" id="ARBA00023329"/>
    </source>
</evidence>
<dbReference type="PANTHER" id="PTHR10805:SF0">
    <property type="entry name" value="COATOMER SUBUNIT EPSILON"/>
    <property type="match status" value="1"/>
</dbReference>
<evidence type="ECO:0000313" key="13">
    <source>
        <dbReference type="Proteomes" id="UP000053317"/>
    </source>
</evidence>
<keyword evidence="8 11" id="KW-0333">Golgi apparatus</keyword>
<comment type="function">
    <text evidence="11">The coatomer is a cytosolic protein complex that binds to dilysine motifs and reversibly associates with Golgi non-clathrin-coated vesicles, which further mediate biosynthetic protein transport from the ER, via the Golgi up to the trans Golgi network. The coatomer complex is required for budding from Golgi membranes, and is essential for the retrograde Golgi-to-ER transport of dilysine-tagged proteins.</text>
</comment>
<dbReference type="GO" id="GO:0006888">
    <property type="term" value="P:endoplasmic reticulum to Golgi vesicle-mediated transport"/>
    <property type="evidence" value="ECO:0007669"/>
    <property type="project" value="TreeGrafter"/>
</dbReference>
<evidence type="ECO:0000256" key="5">
    <source>
        <dbReference type="ARBA" id="ARBA00022490"/>
    </source>
</evidence>
<dbReference type="OrthoDB" id="310217at2759"/>
<dbReference type="Proteomes" id="UP000053317">
    <property type="component" value="Unassembled WGS sequence"/>
</dbReference>
<evidence type="ECO:0000256" key="3">
    <source>
        <dbReference type="ARBA" id="ARBA00008827"/>
    </source>
</evidence>
<sequence length="295" mass="31460">MDPFSGEGELINILTAFYQSQYTTVIEFDTSAFSDESKTAASILKLRARIASGDAASVLKESDSSPEATAVKALAQSSLPGQTSSALSAAEELAENYPENATVQVCCGTVLAANEKYDEALNLLNKHQGNLEAVALIVQIHLIQNRTDLALKEVQAAKRWAQDNLVINLAEAWVGLRVGGEKYQSTFYVYEELASAPSTSSTTALIGQAVSEIHLGRLPEAEAALQQVLASAEADPEAIANSIVLASLQGNKLSETEALIERLKTAGSEHALLKDLEEKSSLFDEAKTKYAAKVA</sequence>
<dbReference type="GO" id="GO:0006890">
    <property type="term" value="P:retrograde vesicle-mediated transport, Golgi to endoplasmic reticulum"/>
    <property type="evidence" value="ECO:0007669"/>
    <property type="project" value="UniProtKB-UniRule"/>
</dbReference>
<accession>A0A0G2EMB4</accession>
<evidence type="ECO:0000256" key="7">
    <source>
        <dbReference type="ARBA" id="ARBA00022927"/>
    </source>
</evidence>
<comment type="similarity">
    <text evidence="3 11">Belongs to the COPE family.</text>
</comment>
<protein>
    <recommendedName>
        <fullName evidence="11">Coatomer subunit epsilon</fullName>
    </recommendedName>
</protein>
<evidence type="ECO:0000256" key="2">
    <source>
        <dbReference type="ARBA" id="ARBA00004347"/>
    </source>
</evidence>
<organism evidence="12 13">
    <name type="scientific">Phaeomoniella chlamydospora</name>
    <name type="common">Phaeoacremonium chlamydosporum</name>
    <dbReference type="NCBI Taxonomy" id="158046"/>
    <lineage>
        <taxon>Eukaryota</taxon>
        <taxon>Fungi</taxon>
        <taxon>Dikarya</taxon>
        <taxon>Ascomycota</taxon>
        <taxon>Pezizomycotina</taxon>
        <taxon>Eurotiomycetes</taxon>
        <taxon>Chaetothyriomycetidae</taxon>
        <taxon>Phaeomoniellales</taxon>
        <taxon>Phaeomoniellaceae</taxon>
        <taxon>Phaeomoniella</taxon>
    </lineage>
</organism>
<reference evidence="12 13" key="2">
    <citation type="submission" date="2015-05" db="EMBL/GenBank/DDBJ databases">
        <authorList>
            <person name="Morales-Cruz A."/>
            <person name="Amrine K.C."/>
            <person name="Cantu D."/>
        </authorList>
    </citation>
    <scope>NUCLEOTIDE SEQUENCE [LARGE SCALE GENOMIC DNA]</scope>
    <source>
        <strain evidence="12">UCRPC4</strain>
    </source>
</reference>
<dbReference type="GO" id="GO:0005198">
    <property type="term" value="F:structural molecule activity"/>
    <property type="evidence" value="ECO:0007669"/>
    <property type="project" value="UniProtKB-UniRule"/>
</dbReference>
<evidence type="ECO:0000256" key="11">
    <source>
        <dbReference type="PIRNR" id="PIRNR016478"/>
    </source>
</evidence>
<evidence type="ECO:0000313" key="12">
    <source>
        <dbReference type="EMBL" id="KKY23464.1"/>
    </source>
</evidence>
<dbReference type="GO" id="GO:0015031">
    <property type="term" value="P:protein transport"/>
    <property type="evidence" value="ECO:0007669"/>
    <property type="project" value="UniProtKB-UniRule"/>
</dbReference>
<keyword evidence="6 11" id="KW-0931">ER-Golgi transport</keyword>